<gene>
    <name evidence="4" type="ORF">QBD03_09090</name>
</gene>
<dbReference type="SUPFAM" id="SSF46785">
    <property type="entry name" value="Winged helix' DNA-binding domain"/>
    <property type="match status" value="1"/>
</dbReference>
<dbReference type="PROSITE" id="PS51000">
    <property type="entry name" value="HTH_DEOR_2"/>
    <property type="match status" value="1"/>
</dbReference>
<dbReference type="AlphaFoldDB" id="A0AAF0GNU2"/>
<reference evidence="4" key="1">
    <citation type="submission" date="2023-04" db="EMBL/GenBank/DDBJ databases">
        <title>Novel strain of Lactilactobacillus sakei and use thereof.</title>
        <authorList>
            <person name="Kim S.Y."/>
        </authorList>
    </citation>
    <scope>NUCLEOTIDE SEQUENCE</scope>
    <source>
        <strain evidence="4">HUP1</strain>
    </source>
</reference>
<dbReference type="InterPro" id="IPR057727">
    <property type="entry name" value="WCX_dom"/>
</dbReference>
<dbReference type="EMBL" id="CP122959">
    <property type="protein sequence ID" value="WGI18893.1"/>
    <property type="molecule type" value="Genomic_DNA"/>
</dbReference>
<evidence type="ECO:0000259" key="3">
    <source>
        <dbReference type="PROSITE" id="PS51000"/>
    </source>
</evidence>
<dbReference type="InterPro" id="IPR051534">
    <property type="entry name" value="CBASS_pafABC_assoc_protein"/>
</dbReference>
<evidence type="ECO:0000256" key="2">
    <source>
        <dbReference type="ARBA" id="ARBA00023163"/>
    </source>
</evidence>
<dbReference type="PANTHER" id="PTHR34580:SF1">
    <property type="entry name" value="PROTEIN PAFC"/>
    <property type="match status" value="1"/>
</dbReference>
<dbReference type="RefSeq" id="WP_280102774.1">
    <property type="nucleotide sequence ID" value="NZ_CP122959.1"/>
</dbReference>
<dbReference type="Pfam" id="PF25583">
    <property type="entry name" value="WCX"/>
    <property type="match status" value="1"/>
</dbReference>
<dbReference type="GO" id="GO:0003700">
    <property type="term" value="F:DNA-binding transcription factor activity"/>
    <property type="evidence" value="ECO:0007669"/>
    <property type="project" value="InterPro"/>
</dbReference>
<organism evidence="4 5">
    <name type="scientific">Latilactobacillus sakei</name>
    <name type="common">Lactobacillus sakei</name>
    <dbReference type="NCBI Taxonomy" id="1599"/>
    <lineage>
        <taxon>Bacteria</taxon>
        <taxon>Bacillati</taxon>
        <taxon>Bacillota</taxon>
        <taxon>Bacilli</taxon>
        <taxon>Lactobacillales</taxon>
        <taxon>Lactobacillaceae</taxon>
        <taxon>Latilactobacillus</taxon>
    </lineage>
</organism>
<proteinExistence type="predicted"/>
<dbReference type="InterPro" id="IPR036390">
    <property type="entry name" value="WH_DNA-bd_sf"/>
</dbReference>
<dbReference type="PANTHER" id="PTHR34580">
    <property type="match status" value="1"/>
</dbReference>
<dbReference type="InterPro" id="IPR001034">
    <property type="entry name" value="DeoR_HTH"/>
</dbReference>
<protein>
    <submittedName>
        <fullName evidence="4">WYL domain-containing protein</fullName>
    </submittedName>
</protein>
<dbReference type="Proteomes" id="UP001179858">
    <property type="component" value="Chromosome"/>
</dbReference>
<sequence>MKSTERITSILIALFEKEKPTVTDLTERYETTERTIQRDLATIREMLIEQRSAVTLHKDHRGRYYIQNPARIPIEEALALSKIVLSSRAFNKTELNQILTHLRSQLTAESQNILDRIIGSENIQYHELQHHLAPHDASILTRLNQFTHYVEEAQVLHFGYTRADEVHEEQDGLPVAISFNLFYFYVWLYTERKDRPYSIYRLDRFDNVKPLKRKITIPYRDRWDDGQFSVKSFQMFTGRDVTFRFEFWGLPEVPLDRLAHAKIIKPKAFPEDSVIVEASALDNGVMMWLLGEGASVKVLSPPSFVARFKAEVAKMQAHYQ</sequence>
<keyword evidence="2" id="KW-0804">Transcription</keyword>
<feature type="domain" description="HTH deoR-type" evidence="3">
    <location>
        <begin position="3"/>
        <end position="65"/>
    </location>
</feature>
<accession>A0AAF0GNU2</accession>
<name>A0AAF0GNU2_LATSK</name>
<evidence type="ECO:0000313" key="4">
    <source>
        <dbReference type="EMBL" id="WGI18893.1"/>
    </source>
</evidence>
<keyword evidence="1" id="KW-0805">Transcription regulation</keyword>
<evidence type="ECO:0000313" key="5">
    <source>
        <dbReference type="Proteomes" id="UP001179858"/>
    </source>
</evidence>
<evidence type="ECO:0000256" key="1">
    <source>
        <dbReference type="ARBA" id="ARBA00023015"/>
    </source>
</evidence>